<dbReference type="EMBL" id="KB726992">
    <property type="protein sequence ID" value="EMT64278.1"/>
    <property type="molecule type" value="Genomic_DNA"/>
</dbReference>
<dbReference type="Pfam" id="PF06628">
    <property type="entry name" value="Catalase-rel"/>
    <property type="match status" value="2"/>
</dbReference>
<dbReference type="GO" id="GO:0042744">
    <property type="term" value="P:hydrogen peroxide catabolic process"/>
    <property type="evidence" value="ECO:0007669"/>
    <property type="project" value="UniProtKB-KW"/>
</dbReference>
<dbReference type="InterPro" id="IPR041399">
    <property type="entry name" value="Catalase_large_C"/>
</dbReference>
<dbReference type="InterPro" id="IPR020835">
    <property type="entry name" value="Catalase_sf"/>
</dbReference>
<proteinExistence type="inferred from homology"/>
<dbReference type="InterPro" id="IPR002226">
    <property type="entry name" value="Catalase_haem_BS"/>
</dbReference>
<evidence type="ECO:0000256" key="9">
    <source>
        <dbReference type="ARBA" id="ARBA00023324"/>
    </source>
</evidence>
<dbReference type="InterPro" id="IPR010582">
    <property type="entry name" value="Catalase_immune_responsive"/>
</dbReference>
<keyword evidence="14" id="KW-1185">Reference proteome</keyword>
<feature type="domain" description="Catalase core" evidence="12">
    <location>
        <begin position="772"/>
        <end position="1162"/>
    </location>
</feature>
<dbReference type="InterPro" id="IPR024708">
    <property type="entry name" value="Catalase_AS"/>
</dbReference>
<dbReference type="Pfam" id="PF00199">
    <property type="entry name" value="Catalase"/>
    <property type="match status" value="2"/>
</dbReference>
<keyword evidence="7 10" id="KW-0560">Oxidoreductase</keyword>
<dbReference type="PRINTS" id="PR00067">
    <property type="entry name" value="CATALASE"/>
</dbReference>
<dbReference type="PROSITE" id="PS00438">
    <property type="entry name" value="CATALASE_2"/>
    <property type="match status" value="2"/>
</dbReference>
<keyword evidence="5 10" id="KW-0349">Heme</keyword>
<evidence type="ECO:0000256" key="7">
    <source>
        <dbReference type="ARBA" id="ARBA00023002"/>
    </source>
</evidence>
<dbReference type="InterPro" id="IPR029062">
    <property type="entry name" value="Class_I_gatase-like"/>
</dbReference>
<keyword evidence="8 10" id="KW-0408">Iron</keyword>
<dbReference type="FunFam" id="2.40.180.10:FF:000003">
    <property type="entry name" value="Catalase"/>
    <property type="match status" value="2"/>
</dbReference>
<comment type="catalytic activity">
    <reaction evidence="10">
        <text>2 H2O2 = O2 + 2 H2O</text>
        <dbReference type="Rhea" id="RHEA:20309"/>
        <dbReference type="ChEBI" id="CHEBI:15377"/>
        <dbReference type="ChEBI" id="CHEBI:15379"/>
        <dbReference type="ChEBI" id="CHEBI:16240"/>
        <dbReference type="EC" id="1.11.1.6"/>
    </reaction>
</comment>
<dbReference type="InterPro" id="IPR011614">
    <property type="entry name" value="Catalase_core"/>
</dbReference>
<evidence type="ECO:0000256" key="3">
    <source>
        <dbReference type="ARBA" id="ARBA00012314"/>
    </source>
</evidence>
<evidence type="ECO:0000256" key="2">
    <source>
        <dbReference type="ARBA" id="ARBA00005329"/>
    </source>
</evidence>
<dbReference type="PANTHER" id="PTHR42821:SF1">
    <property type="entry name" value="CATALASE-B"/>
    <property type="match status" value="1"/>
</dbReference>
<evidence type="ECO:0000259" key="12">
    <source>
        <dbReference type="SMART" id="SM01060"/>
    </source>
</evidence>
<evidence type="ECO:0000256" key="10">
    <source>
        <dbReference type="RuleBase" id="RU000498"/>
    </source>
</evidence>
<dbReference type="GO" id="GO:0006979">
    <property type="term" value="P:response to oxidative stress"/>
    <property type="evidence" value="ECO:0007669"/>
    <property type="project" value="InterPro"/>
</dbReference>
<reference evidence="14" key="2">
    <citation type="journal article" date="2014" name="PLoS ONE">
        <title>Genome and Transcriptome Analysis of the Fungal Pathogen Fusarium oxysporum f. sp. cubense Causing Banana Vascular Wilt Disease.</title>
        <authorList>
            <person name="Guo L."/>
            <person name="Han L."/>
            <person name="Yang L."/>
            <person name="Zeng H."/>
            <person name="Fan D."/>
            <person name="Zhu Y."/>
            <person name="Feng Y."/>
            <person name="Wang G."/>
            <person name="Peng C."/>
            <person name="Jiang X."/>
            <person name="Zhou D."/>
            <person name="Ni P."/>
            <person name="Liang C."/>
            <person name="Liu L."/>
            <person name="Wang J."/>
            <person name="Mao C."/>
            <person name="Fang X."/>
            <person name="Peng M."/>
            <person name="Huang J."/>
        </authorList>
    </citation>
    <scope>NUCLEOTIDE SEQUENCE [LARGE SCALE GENOMIC DNA]</scope>
    <source>
        <strain evidence="14">race 4</strain>
    </source>
</reference>
<evidence type="ECO:0000256" key="4">
    <source>
        <dbReference type="ARBA" id="ARBA00022559"/>
    </source>
</evidence>
<dbReference type="PROSITE" id="PS51402">
    <property type="entry name" value="CATALASE_3"/>
    <property type="match status" value="2"/>
</dbReference>
<comment type="similarity">
    <text evidence="2 10">Belongs to the catalase family.</text>
</comment>
<name>N1RCN0_FUSC4</name>
<keyword evidence="4 10" id="KW-0575">Peroxidase</keyword>
<dbReference type="OrthoDB" id="6880011at2759"/>
<dbReference type="Gene3D" id="3.40.50.880">
    <property type="match status" value="2"/>
</dbReference>
<dbReference type="Proteomes" id="UP000016929">
    <property type="component" value="Unassembled WGS sequence"/>
</dbReference>
<dbReference type="PANTHER" id="PTHR42821">
    <property type="entry name" value="CATALASE"/>
    <property type="match status" value="1"/>
</dbReference>
<dbReference type="EC" id="1.11.1.6" evidence="3 10"/>
<reference evidence="14" key="1">
    <citation type="submission" date="2012-09" db="EMBL/GenBank/DDBJ databases">
        <title>Genome sequencing and comparative transcriptomics of race 1 and race 4 of banana pathogen: Fusarium oxysporum f. sp. cubense.</title>
        <authorList>
            <person name="Fang X."/>
            <person name="Huang J."/>
        </authorList>
    </citation>
    <scope>NUCLEOTIDE SEQUENCE [LARGE SCALE GENOMIC DNA]</scope>
    <source>
        <strain evidence="14">race 4</strain>
    </source>
</reference>
<accession>N1RCN0</accession>
<dbReference type="InterPro" id="IPR043156">
    <property type="entry name" value="Catalase_clade2_helical"/>
</dbReference>
<dbReference type="Pfam" id="PF18011">
    <property type="entry name" value="Catalase_C"/>
    <property type="match status" value="2"/>
</dbReference>
<dbReference type="SUPFAM" id="SSF52317">
    <property type="entry name" value="Class I glutamine amidotransferase-like"/>
    <property type="match status" value="2"/>
</dbReference>
<dbReference type="GO" id="GO:0004096">
    <property type="term" value="F:catalase activity"/>
    <property type="evidence" value="ECO:0007669"/>
    <property type="project" value="UniProtKB-EC"/>
</dbReference>
<dbReference type="SUPFAM" id="SSF56634">
    <property type="entry name" value="Heme-dependent catalase-like"/>
    <property type="match status" value="2"/>
</dbReference>
<dbReference type="Gene3D" id="2.40.180.10">
    <property type="entry name" value="Catalase core domain"/>
    <property type="match status" value="2"/>
</dbReference>
<dbReference type="Gene3D" id="1.20.1370.20">
    <property type="match status" value="2"/>
</dbReference>
<dbReference type="GO" id="GO:0046872">
    <property type="term" value="F:metal ion binding"/>
    <property type="evidence" value="ECO:0007669"/>
    <property type="project" value="UniProtKB-KW"/>
</dbReference>
<dbReference type="STRING" id="1229665.N1RCN0"/>
<comment type="cofactor">
    <cofactor evidence="1">
        <name>heme</name>
        <dbReference type="ChEBI" id="CHEBI:30413"/>
    </cofactor>
</comment>
<evidence type="ECO:0000256" key="11">
    <source>
        <dbReference type="RuleBase" id="RU004142"/>
    </source>
</evidence>
<dbReference type="CDD" id="cd03132">
    <property type="entry name" value="GATase1_catalase"/>
    <property type="match status" value="2"/>
</dbReference>
<dbReference type="InterPro" id="IPR018028">
    <property type="entry name" value="Catalase"/>
</dbReference>
<evidence type="ECO:0000256" key="5">
    <source>
        <dbReference type="ARBA" id="ARBA00022617"/>
    </source>
</evidence>
<dbReference type="SMART" id="SM01060">
    <property type="entry name" value="Catalase"/>
    <property type="match status" value="2"/>
</dbReference>
<evidence type="ECO:0000256" key="1">
    <source>
        <dbReference type="ARBA" id="ARBA00001971"/>
    </source>
</evidence>
<evidence type="ECO:0000256" key="6">
    <source>
        <dbReference type="ARBA" id="ARBA00022723"/>
    </source>
</evidence>
<protein>
    <recommendedName>
        <fullName evidence="3 10">Catalase</fullName>
        <ecNumber evidence="3 10">1.11.1.6</ecNumber>
    </recommendedName>
</protein>
<gene>
    <name evidence="13" type="ORF">FOC4_g10010772</name>
</gene>
<comment type="function">
    <text evidence="11">Catalyzes the degradation of hydrogen peroxide (H(2)O(2)) generated by peroxisomal oxidases to water and oxygen, thereby protecting cells from the toxic effects of hydrogen peroxide.</text>
</comment>
<dbReference type="GO" id="GO:0005829">
    <property type="term" value="C:cytosol"/>
    <property type="evidence" value="ECO:0007669"/>
    <property type="project" value="TreeGrafter"/>
</dbReference>
<evidence type="ECO:0000256" key="8">
    <source>
        <dbReference type="ARBA" id="ARBA00023004"/>
    </source>
</evidence>
<evidence type="ECO:0000313" key="13">
    <source>
        <dbReference type="EMBL" id="EMT64278.1"/>
    </source>
</evidence>
<dbReference type="PROSITE" id="PS00437">
    <property type="entry name" value="CATALASE_1"/>
    <property type="match status" value="2"/>
</dbReference>
<evidence type="ECO:0000313" key="14">
    <source>
        <dbReference type="Proteomes" id="UP000016929"/>
    </source>
</evidence>
<keyword evidence="9 10" id="KW-0376">Hydrogen peroxide</keyword>
<dbReference type="GO" id="GO:0020037">
    <property type="term" value="F:heme binding"/>
    <property type="evidence" value="ECO:0007669"/>
    <property type="project" value="InterPro"/>
</dbReference>
<sequence>MTEQVTGAIKHAVMGHGNDKIDQLKANIVEPSENTRITSDYGVKQNNTDHWLRVNSEDQTGASLLEDAFGREKIHRFDHERIPERVVHARGAGAHGTFKLFESAEDVTKAGVFTDTSRETPVFVRFSTVLGSRGSADTVRDVRGFAVKFYTQEGNFDIVGNNIPVFFIQDAMKFPDMVHAGKPEPHNEVPQAQSAHNNFWDFVWGHSEATHMYMWAMSDRAIPRSYRMMQGFGVNTYTLINDKGERRFVKFHFTPELGVHSLVWDEALKLAGQDPDFHRKDLQEAIENGAYPKWKFGIQVLEESQEHDFDFDILDATKVWPEDQIPVRYIGELELNRVVDEYFTETEQVAFCTSHLVPGVGPSDDPLLQGRNFSYQDTQLSRLGINWEELPINKPVCPVMNFNRDGAMRHTISKGKVNYWPNRYGHQPAATIQEGAYVDYQQKIAGIKQRALSKKFKDHFSQAQLFYNSLSEIEKAHVQAAFSFELDHCDEAIVYERLTERLGVVDGELANTIAEMVGGKKPIDAKPNPGKKAKNLSQLDFLPKTPTIKSRRIAIIIADGYDPIAFNAMYGAIKAQSALPFVIGPRRSAIFSANEDSSSSKGIVPDHHLEGQRSTMFDAIFVPGGQKSIQTLSKNGRALHYIREAFGHLKAIGGTGEAVDLINKAIQLPEVSLSETDGSGVVDSYGVVTLKNASPDSLKEIVTVASDAKGFLEKFVYNISQHRNWQRELDGLSTLTEQVTGAIKHAVMGHGNDKIDQLKANIVEPSENTRITSDYGVKQNNTDHWLRVNSEDQTGASLLEDAFGREKIHRFDHERIPERVVHARGAGAHGTFKLFESAEDVTKAGVFTDTSRETPVFVRFSTVLGSRGSADTVRDVRGFAVKFYTQEGNFDIVGNNIPVFFIQDAMKFPDMVHAGKPEPHNEVPQAQSAHNNFWDFVWGHSEATHMYMWAMSDRAIPRSYRMMQGFGVNTYTLINDKGERRFVKFHFTPELGVHSLVWDEALKLAGQDPDFHRKDLQEAIENGAYPKWKFGIQVLEESQEHDFDFDILDATKVWPEDQIPVRYIGELELNRVVDEYFTETEQVAFCTSHLVPGVGPSDDPLLQGRNFSYQDTQLSRLGINWEELPINKPVCPVMNFNRDGAMRHTISKGKVNYWPNRYGHQPAATIQEGAYVDYQQKIAGIKQRALSKKFKDHFSQAQLFYNSLSEIEKAHVQAAFSFELDHCDEAIVYERLTERLGVVDGELANTIAEMVGGKKPIDAKPNPGKKAKNLSQLDFLPKTPTIKSRRIAIIIADGYDPIAFNAMYGAIKAQSALPFVIGPRRSAIFSANEDSSSSKGIVPDHHLEGQRSTMFDAIFVPGGQKSIQTLSKNGRALHYIREAFGHLKAIGGTGEAVDLINKAIQLPEVSLSETDGSGVVDSYGVVTLKNASPDSLKEIVTVASDAKGFLEKFVYNISQHRNWQRELDGLSTMVAY</sequence>
<organism evidence="13 14">
    <name type="scientific">Fusarium oxysporum f. sp. cubense (strain race 4)</name>
    <name type="common">Panama disease fungus</name>
    <dbReference type="NCBI Taxonomy" id="2502994"/>
    <lineage>
        <taxon>Eukaryota</taxon>
        <taxon>Fungi</taxon>
        <taxon>Dikarya</taxon>
        <taxon>Ascomycota</taxon>
        <taxon>Pezizomycotina</taxon>
        <taxon>Sordariomycetes</taxon>
        <taxon>Hypocreomycetidae</taxon>
        <taxon>Hypocreales</taxon>
        <taxon>Nectriaceae</taxon>
        <taxon>Fusarium</taxon>
        <taxon>Fusarium oxysporum species complex</taxon>
    </lineage>
</organism>
<dbReference type="HOGENOM" id="CLU_250128_0_0_1"/>
<dbReference type="InterPro" id="IPR024712">
    <property type="entry name" value="Catalase_clade2"/>
</dbReference>
<keyword evidence="6 10" id="KW-0479">Metal-binding</keyword>
<feature type="domain" description="Catalase core" evidence="12">
    <location>
        <begin position="38"/>
        <end position="428"/>
    </location>
</feature>